<keyword evidence="7 8" id="KW-0998">Cell outer membrane</keyword>
<evidence type="ECO:0000256" key="3">
    <source>
        <dbReference type="ARBA" id="ARBA00022452"/>
    </source>
</evidence>
<dbReference type="InterPro" id="IPR036942">
    <property type="entry name" value="Beta-barrel_TonB_sf"/>
</dbReference>
<dbReference type="PANTHER" id="PTHR30069">
    <property type="entry name" value="TONB-DEPENDENT OUTER MEMBRANE RECEPTOR"/>
    <property type="match status" value="1"/>
</dbReference>
<gene>
    <name evidence="11" type="ORF">EHW67_02620</name>
</gene>
<proteinExistence type="inferred from homology"/>
<comment type="similarity">
    <text evidence="8">Belongs to the TonB-dependent receptor family.</text>
</comment>
<dbReference type="EMBL" id="RQPJ01000001">
    <property type="protein sequence ID" value="RTE55476.1"/>
    <property type="molecule type" value="Genomic_DNA"/>
</dbReference>
<evidence type="ECO:0000256" key="6">
    <source>
        <dbReference type="ARBA" id="ARBA00023136"/>
    </source>
</evidence>
<dbReference type="InterPro" id="IPR008969">
    <property type="entry name" value="CarboxyPept-like_regulatory"/>
</dbReference>
<dbReference type="PROSITE" id="PS52016">
    <property type="entry name" value="TONB_DEPENDENT_REC_3"/>
    <property type="match status" value="1"/>
</dbReference>
<dbReference type="Gene3D" id="2.40.170.20">
    <property type="entry name" value="TonB-dependent receptor, beta-barrel domain"/>
    <property type="match status" value="1"/>
</dbReference>
<evidence type="ECO:0000256" key="5">
    <source>
        <dbReference type="ARBA" id="ARBA00022729"/>
    </source>
</evidence>
<organism evidence="11 12">
    <name type="scientific">Arenibacter aquaticus</name>
    <dbReference type="NCBI Taxonomy" id="2489054"/>
    <lineage>
        <taxon>Bacteria</taxon>
        <taxon>Pseudomonadati</taxon>
        <taxon>Bacteroidota</taxon>
        <taxon>Flavobacteriia</taxon>
        <taxon>Flavobacteriales</taxon>
        <taxon>Flavobacteriaceae</taxon>
        <taxon>Arenibacter</taxon>
    </lineage>
</organism>
<keyword evidence="2 8" id="KW-0813">Transport</keyword>
<evidence type="ECO:0000256" key="8">
    <source>
        <dbReference type="PROSITE-ProRule" id="PRU01360"/>
    </source>
</evidence>
<evidence type="ECO:0000256" key="2">
    <source>
        <dbReference type="ARBA" id="ARBA00022448"/>
    </source>
</evidence>
<dbReference type="InterPro" id="IPR023996">
    <property type="entry name" value="TonB-dep_OMP_SusC/RagA"/>
</dbReference>
<dbReference type="SUPFAM" id="SSF56935">
    <property type="entry name" value="Porins"/>
    <property type="match status" value="1"/>
</dbReference>
<dbReference type="RefSeq" id="WP_126160778.1">
    <property type="nucleotide sequence ID" value="NZ_RQPJ01000001.1"/>
</dbReference>
<evidence type="ECO:0000313" key="11">
    <source>
        <dbReference type="EMBL" id="RTE55476.1"/>
    </source>
</evidence>
<dbReference type="GO" id="GO:0009279">
    <property type="term" value="C:cell outer membrane"/>
    <property type="evidence" value="ECO:0007669"/>
    <property type="project" value="UniProtKB-SubCell"/>
</dbReference>
<keyword evidence="6 8" id="KW-0472">Membrane</keyword>
<dbReference type="InterPro" id="IPR012910">
    <property type="entry name" value="Plug_dom"/>
</dbReference>
<comment type="subcellular location">
    <subcellularLocation>
        <location evidence="1 8">Cell outer membrane</location>
        <topology evidence="1 8">Multi-pass membrane protein</topology>
    </subcellularLocation>
</comment>
<dbReference type="NCBIfam" id="TIGR04057">
    <property type="entry name" value="SusC_RagA_signa"/>
    <property type="match status" value="1"/>
</dbReference>
<evidence type="ECO:0000259" key="10">
    <source>
        <dbReference type="Pfam" id="PF07715"/>
    </source>
</evidence>
<name>A0A430K8T1_9FLAO</name>
<dbReference type="Gene3D" id="2.170.130.10">
    <property type="entry name" value="TonB-dependent receptor, plug domain"/>
    <property type="match status" value="1"/>
</dbReference>
<sequence>MKIKLIKSRSFVRMRVLIMMMKTFIFLLCTTVFGITTETSFSQEKVTIEADKVVFVDEVFDIIQNQTKYRFLYPDNLFANAPEVQLKKGEIGVDELLRQSLSKSAVEFELSRKNRIVIRERYSNAEPTAEISLQQQQYLVTGTVTDQEGQPLPGANIVEKGTSNGVTADFDGNFSIQLESENAILVVSYIGFASKEVPLNGQASITIVLEESAAGLEEVVVVGYGTQKKETVTGSVATVQSEDVTVTPSPNLQQNLQGRLPGLNLSLGQGRPGADGSTINIRGFGANGSGGNQGESPLVIVDGFQRDFSQLDPNEIESISVLKDAAAAVYGVRAGAGVILVTTKRGKLGKPVVTYNTTYSLADFTSYPEFADYQGYLKAVMQHRDGSNDGVVDNITSERLALLEAGDPGTDWFDVITNRFAPQAQHNLNVRGGSEKIKYFTSIGFLDQKTIWASGDFGYERYNGSMNLDFEISDNLSAAAQLGWRRELRSSDRSFESSDLFSIGWSNPAFPSSLPDPDKVPGANIDNPRSPLSATRRDIAGYDDTRTDNINASAELTYKVPAIEGLSFTGRAGYLQVYRFRSILSKPYELWYLTDTGYKSQVGREQTTLSEQTYRFERLTTNISANYNRSFGEHNLSALLLFESISEQTRDYSANGNDLLSSATPFLFANNPDFATVSGGGSELGRTGIVGRLNYDYASKYLLELSFRQDKSSFFPENSRTGFFPGVSAGWVLSKEDFLKNSKSINLLKLRGSYSRLGNDGSNTYDYIDGFEQLRGENGYVFNGDYQSVIRTLGIPNPRITWQLSDLYNAGLEMRFMNNRLGLEVDAFYRKRSQLLALDPGVVIVNTSGAVLPYENIEERDNRGFEAALNFRGGVEDFNYKFSANASWSREKWVKNFSDPEEFITEDRERINKLSGNWLNRTFGYAFDGFFTQEEIDNLTIDYFNGQSPNLRAGDIKIKDTNNDGKIDQDDRILIGRNTVPEILYGFNTELNYKNWDFTMFWQGASNFNQNFSGQQRGIFVQNSGTATPYQYIVDNLWTAENNGVGAEFPRDLTGPTNSLTLDKYFMDSGYLRLKNIVVGYSLPKEILEKSGISNVRLSVSGTNILTFDKLGVFPWDPETGGVNNYPAQRQYTLGLNVSF</sequence>
<dbReference type="GO" id="GO:0015344">
    <property type="term" value="F:siderophore uptake transmembrane transporter activity"/>
    <property type="evidence" value="ECO:0007669"/>
    <property type="project" value="TreeGrafter"/>
</dbReference>
<feature type="region of interest" description="Disordered" evidence="9">
    <location>
        <begin position="516"/>
        <end position="538"/>
    </location>
</feature>
<evidence type="ECO:0000256" key="7">
    <source>
        <dbReference type="ARBA" id="ARBA00023237"/>
    </source>
</evidence>
<keyword evidence="3 8" id="KW-1134">Transmembrane beta strand</keyword>
<dbReference type="InterPro" id="IPR023997">
    <property type="entry name" value="TonB-dep_OMP_SusC/RagA_CS"/>
</dbReference>
<dbReference type="Pfam" id="PF07715">
    <property type="entry name" value="Plug"/>
    <property type="match status" value="1"/>
</dbReference>
<dbReference type="OrthoDB" id="9768177at2"/>
<accession>A0A430K8T1</accession>
<dbReference type="GO" id="GO:0044718">
    <property type="term" value="P:siderophore transmembrane transport"/>
    <property type="evidence" value="ECO:0007669"/>
    <property type="project" value="TreeGrafter"/>
</dbReference>
<evidence type="ECO:0000313" key="12">
    <source>
        <dbReference type="Proteomes" id="UP000267585"/>
    </source>
</evidence>
<evidence type="ECO:0000256" key="4">
    <source>
        <dbReference type="ARBA" id="ARBA00022692"/>
    </source>
</evidence>
<evidence type="ECO:0000256" key="9">
    <source>
        <dbReference type="SAM" id="MobiDB-lite"/>
    </source>
</evidence>
<dbReference type="InterPro" id="IPR039426">
    <property type="entry name" value="TonB-dep_rcpt-like"/>
</dbReference>
<reference evidence="11 12" key="1">
    <citation type="submission" date="2018-11" db="EMBL/GenBank/DDBJ databases">
        <title>Arenibacter aquaticus sp.nov., a marine bacterium isolated from surface seawater in the South China Sea.</title>
        <authorList>
            <person name="Guo J."/>
            <person name="Sun J."/>
        </authorList>
    </citation>
    <scope>NUCLEOTIDE SEQUENCE [LARGE SCALE GENOMIC DNA]</scope>
    <source>
        <strain evidence="11 12">GUO666</strain>
    </source>
</reference>
<keyword evidence="5" id="KW-0732">Signal</keyword>
<dbReference type="FunFam" id="2.60.40.1120:FF:000003">
    <property type="entry name" value="Outer membrane protein Omp121"/>
    <property type="match status" value="1"/>
</dbReference>
<keyword evidence="12" id="KW-1185">Reference proteome</keyword>
<evidence type="ECO:0000256" key="1">
    <source>
        <dbReference type="ARBA" id="ARBA00004571"/>
    </source>
</evidence>
<comment type="caution">
    <text evidence="11">The sequence shown here is derived from an EMBL/GenBank/DDBJ whole genome shotgun (WGS) entry which is preliminary data.</text>
</comment>
<dbReference type="InterPro" id="IPR037066">
    <property type="entry name" value="Plug_dom_sf"/>
</dbReference>
<feature type="domain" description="TonB-dependent receptor plug" evidence="10">
    <location>
        <begin position="229"/>
        <end position="338"/>
    </location>
</feature>
<keyword evidence="4 8" id="KW-0812">Transmembrane</keyword>
<protein>
    <submittedName>
        <fullName evidence="11">TonB-dependent receptor</fullName>
    </submittedName>
</protein>
<dbReference type="FunFam" id="2.170.130.10:FF:000003">
    <property type="entry name" value="SusC/RagA family TonB-linked outer membrane protein"/>
    <property type="match status" value="1"/>
</dbReference>
<dbReference type="SUPFAM" id="SSF49464">
    <property type="entry name" value="Carboxypeptidase regulatory domain-like"/>
    <property type="match status" value="1"/>
</dbReference>
<dbReference type="NCBIfam" id="TIGR04056">
    <property type="entry name" value="OMP_RagA_SusC"/>
    <property type="match status" value="1"/>
</dbReference>
<dbReference type="Proteomes" id="UP000267585">
    <property type="component" value="Unassembled WGS sequence"/>
</dbReference>
<dbReference type="AlphaFoldDB" id="A0A430K8T1"/>
<keyword evidence="11" id="KW-0675">Receptor</keyword>
<dbReference type="Pfam" id="PF13715">
    <property type="entry name" value="CarbopepD_reg_2"/>
    <property type="match status" value="1"/>
</dbReference>
<dbReference type="PANTHER" id="PTHR30069:SF29">
    <property type="entry name" value="HEMOGLOBIN AND HEMOGLOBIN-HAPTOGLOBIN-BINDING PROTEIN 1-RELATED"/>
    <property type="match status" value="1"/>
</dbReference>
<dbReference type="Gene3D" id="2.60.40.1120">
    <property type="entry name" value="Carboxypeptidase-like, regulatory domain"/>
    <property type="match status" value="1"/>
</dbReference>